<name>A0A370UA21_9GAMM</name>
<proteinExistence type="predicted"/>
<protein>
    <submittedName>
        <fullName evidence="1">Uncharacterized protein</fullName>
    </submittedName>
</protein>
<evidence type="ECO:0000313" key="2">
    <source>
        <dbReference type="Proteomes" id="UP000254326"/>
    </source>
</evidence>
<reference evidence="1 2" key="1">
    <citation type="submission" date="2018-06" db="EMBL/GenBank/DDBJ databases">
        <title>Marinomonas sp. YLB-05 draft genome sequence.</title>
        <authorList>
            <person name="Yu L."/>
            <person name="Tang X."/>
        </authorList>
    </citation>
    <scope>NUCLEOTIDE SEQUENCE [LARGE SCALE GENOMIC DNA]</scope>
    <source>
        <strain evidence="1 2">YLB-05</strain>
    </source>
</reference>
<gene>
    <name evidence="1" type="ORF">DN730_09450</name>
</gene>
<comment type="caution">
    <text evidence="1">The sequence shown here is derived from an EMBL/GenBank/DDBJ whole genome shotgun (WGS) entry which is preliminary data.</text>
</comment>
<dbReference type="RefSeq" id="WP_115467866.1">
    <property type="nucleotide sequence ID" value="NZ_QKRA01000003.1"/>
</dbReference>
<dbReference type="AlphaFoldDB" id="A0A370UA21"/>
<accession>A0A370UA21</accession>
<dbReference type="OrthoDB" id="5697523at2"/>
<dbReference type="EMBL" id="QKRA01000003">
    <property type="protein sequence ID" value="RDL44603.1"/>
    <property type="molecule type" value="Genomic_DNA"/>
</dbReference>
<evidence type="ECO:0000313" key="1">
    <source>
        <dbReference type="EMBL" id="RDL44603.1"/>
    </source>
</evidence>
<dbReference type="Proteomes" id="UP000254326">
    <property type="component" value="Unassembled WGS sequence"/>
</dbReference>
<organism evidence="1 2">
    <name type="scientific">Marinomonas piezotolerans</name>
    <dbReference type="NCBI Taxonomy" id="2213058"/>
    <lineage>
        <taxon>Bacteria</taxon>
        <taxon>Pseudomonadati</taxon>
        <taxon>Pseudomonadota</taxon>
        <taxon>Gammaproteobacteria</taxon>
        <taxon>Oceanospirillales</taxon>
        <taxon>Oceanospirillaceae</taxon>
        <taxon>Marinomonas</taxon>
    </lineage>
</organism>
<keyword evidence="2" id="KW-1185">Reference proteome</keyword>
<sequence length="417" mass="44545">MSTTTDTTQQANIRSALGVTSDSDFRIDFSTASDDQSKKFLANSVAVQTMMDILTNAADSGTNIATNQQNIVTSLAETVATQTVPPARLASARIQEIVKSVVKTDTTKQSDLSNRLLNLNTEIQKIESAANIAAVNAQLKASEVVSQLIKKEHATVNPDTNVKKVLDSGIDSLSSNLTTRLNSSTVEFDIATITKQLVDAGTKATTTLNSTELDSEVSDAVTKSTLESITADNIWAGHFLSLSGKEGTETGRVIAFFDGSATDSQGSASLCYALNADNNNDDQASIVKGRWAKISKNTVQVSTDLGDFQIKAYKKAVITDDPDTTSVNEKNNYLGVGDGSVDTDTYGNFFFSSEAIDKDATWYSDFKSVTGGTESETWGLKKTVGTVPTTGDQCKTFDYGSFDNILMTNLGTLNPPK</sequence>